<name>A0AA35LPZ2_9HYPO</name>
<accession>A0AA35LPZ2</accession>
<protein>
    <submittedName>
        <fullName evidence="1">Uncharacterized protein</fullName>
    </submittedName>
</protein>
<dbReference type="AlphaFoldDB" id="A0AA35LPZ2"/>
<gene>
    <name evidence="1" type="ORF">CCHLO57077_00013994</name>
</gene>
<comment type="caution">
    <text evidence="1">The sequence shown here is derived from an EMBL/GenBank/DDBJ whole genome shotgun (WGS) entry which is preliminary data.</text>
</comment>
<evidence type="ECO:0000313" key="1">
    <source>
        <dbReference type="EMBL" id="CAI6027095.1"/>
    </source>
</evidence>
<dbReference type="Proteomes" id="UP001160390">
    <property type="component" value="Unassembled WGS sequence"/>
</dbReference>
<keyword evidence="2" id="KW-1185">Reference proteome</keyword>
<reference evidence="1" key="1">
    <citation type="submission" date="2023-01" db="EMBL/GenBank/DDBJ databases">
        <authorList>
            <person name="Piombo E."/>
        </authorList>
    </citation>
    <scope>NUCLEOTIDE SEQUENCE</scope>
</reference>
<evidence type="ECO:0000313" key="2">
    <source>
        <dbReference type="Proteomes" id="UP001160390"/>
    </source>
</evidence>
<sequence length="299" mass="34801">MLAEYYQHWDKSKLNETEFLDKYEKAFEAAKTEFEPTQNEYSERTVVVLLGYSYVAHYIFHDDKLSKELAEHLWKRTGATFENSHIPQGWTVKIQGMVEAARIQALLCHASHENKRKSRTDLKKERRSLNLRHKRGRRRHRKEVLGARMENIGQIDFEEKIECGIQTTVQTLFSSPDQECKFLATELHTHEATRYLRTSVDNLSTSSDQNCQLLAAALCDLLVSLVFGIVQDIAVVLNSVTLVLSKEHPDCQLLPTELSGLREFLKTEIKVRKNEGEKYRMMAKDLRSYVIMWNQYIES</sequence>
<organism evidence="1 2">
    <name type="scientific">Clonostachys chloroleuca</name>
    <dbReference type="NCBI Taxonomy" id="1926264"/>
    <lineage>
        <taxon>Eukaryota</taxon>
        <taxon>Fungi</taxon>
        <taxon>Dikarya</taxon>
        <taxon>Ascomycota</taxon>
        <taxon>Pezizomycotina</taxon>
        <taxon>Sordariomycetes</taxon>
        <taxon>Hypocreomycetidae</taxon>
        <taxon>Hypocreales</taxon>
        <taxon>Bionectriaceae</taxon>
        <taxon>Clonostachys</taxon>
    </lineage>
</organism>
<proteinExistence type="predicted"/>
<dbReference type="EMBL" id="CABFNP030000464">
    <property type="protein sequence ID" value="CAI6027095.1"/>
    <property type="molecule type" value="Genomic_DNA"/>
</dbReference>